<reference evidence="2" key="1">
    <citation type="submission" date="2021-03" db="EMBL/GenBank/DDBJ databases">
        <title>Acanthopleuribacteraceae sp. M133.</title>
        <authorList>
            <person name="Wang G."/>
        </authorList>
    </citation>
    <scope>NUCLEOTIDE SEQUENCE</scope>
    <source>
        <strain evidence="2">M133</strain>
    </source>
</reference>
<protein>
    <submittedName>
        <fullName evidence="2">DUF4815 domain-containing protein</fullName>
    </submittedName>
</protein>
<proteinExistence type="predicted"/>
<sequence>MSISRDTFDPHKNYKRISFHQDRDLLDSELNEQQHIAIHERTKLFDAVFHEGSILSGFEVVRADHILTVGPGVTYIEGHIEQVPGAVLTFDPAKDDGADYVFVELLKYNVDRNTDATLINPATGEPTAERERWVLQLTHEDTTAAPLPNNVTGRRVLPIYKFDRADGSVTPIVKFKNKLVLDDLVGTLPGERIRVSSISEAQLSFRAAEGMNSLLDNMAERTHDQAGSYLVSGFDSVVGDPEDDHVTVTTNAGRAYIRGFRLQRDLPTSTLVPVSKATKHVRGEQKTFVADRRRYPVNSTPLKASTQVEAIVETTQNVTRGSVAGGEDLLSPNPVVTILEVSQGATTFQPGVDWNQSGNVVDWTGTGDEPGIGTTYTVRWTYTRQMERGVDYTDGGWFGGSGGHPSTGDYHYLVTAVDAQGESGFDAANVVTRTVAEGGINELFWLPVSGATGYRVYRGTGDIAVNQFGLLIELPANATQYIDDGVDVGPGTPPLSVGTSPLIMSQVALHRGNTNIINFGRTDHGQQPVPGSNCSIDYDYYLGRIDVMYATASEIKRLEGPPSDHPKMPVLPDGTLGLSAIHCPPNSISMTARNFGLRRITMDQIHDLIRDVERLKYNDAQSQMNADLSHREGGIKKGIYSDDFSSESQSDVHHPEWSARVDTVGRFVAPNRTATSHALQVDHSRSNVQVIGSLALLPGEETVLVQQPDWSEARNINPYAVFDPPPPSFMVSPNIGRRGVTGVTVTSNHFPPNEPITVRCAGVVVADGILPDSAGRMTATFIIPPETQLGNQRVSASNGSQGASAPLEINNPLDIARVDRVVTEPETEDTRIVRRSVRDRVWRSRFQTAKRDPLAQTFSFPVNRIVTAVGVWFAAKDPSIPVTVQIRGVTTGLPNDQVLAEQVMAPAEITTGSETKVTFDEPFYAEANTSYAVVLLTNSSEYQVQVATLGQMSQVGNRGIITSQAYPAGVLLESSNAETWTPLNGSDLRCNIYGRTFQPNGEIRFQPVTGVIVTQLNVDEFSHLPEGTFITWEYSTDGGQVWDALVPAEEEQLPNITNQVLVRARFVRTEPLEHESPALVIGDVALIGYFNDDSGVYITREHTVTQGIASNRIYAEMDVPSGTAVNWFASNNGESWEPMSLEATNPIDTIWTEYSYELTFADPNGTRIRFKAEMTGTNMVSPRIHRFGATLS</sequence>
<feature type="domain" description="DUF4815" evidence="1">
    <location>
        <begin position="520"/>
        <end position="733"/>
    </location>
</feature>
<dbReference type="RefSeq" id="WP_237379315.1">
    <property type="nucleotide sequence ID" value="NZ_CP071793.1"/>
</dbReference>
<feature type="domain" description="DUF4815" evidence="1">
    <location>
        <begin position="6"/>
        <end position="145"/>
    </location>
</feature>
<name>A0A8A4TJA7_SULCO</name>
<dbReference type="EMBL" id="CP071793">
    <property type="protein sequence ID" value="QTD49683.1"/>
    <property type="molecule type" value="Genomic_DNA"/>
</dbReference>
<keyword evidence="3" id="KW-1185">Reference proteome</keyword>
<dbReference type="InterPro" id="IPR032096">
    <property type="entry name" value="DUF4815"/>
</dbReference>
<dbReference type="AlphaFoldDB" id="A0A8A4TJA7"/>
<accession>A0A8A4TJA7</accession>
<feature type="domain" description="DUF4815" evidence="1">
    <location>
        <begin position="210"/>
        <end position="412"/>
    </location>
</feature>
<evidence type="ECO:0000259" key="1">
    <source>
        <dbReference type="Pfam" id="PF16075"/>
    </source>
</evidence>
<dbReference type="Pfam" id="PF16075">
    <property type="entry name" value="DUF4815"/>
    <property type="match status" value="3"/>
</dbReference>
<evidence type="ECO:0000313" key="2">
    <source>
        <dbReference type="EMBL" id="QTD49683.1"/>
    </source>
</evidence>
<gene>
    <name evidence="2" type="ORF">J3U87_29215</name>
</gene>
<dbReference type="KEGG" id="scor:J3U87_29215"/>
<dbReference type="Proteomes" id="UP000663929">
    <property type="component" value="Chromosome"/>
</dbReference>
<evidence type="ECO:0000313" key="3">
    <source>
        <dbReference type="Proteomes" id="UP000663929"/>
    </source>
</evidence>
<organism evidence="2 3">
    <name type="scientific">Sulfidibacter corallicola</name>
    <dbReference type="NCBI Taxonomy" id="2818388"/>
    <lineage>
        <taxon>Bacteria</taxon>
        <taxon>Pseudomonadati</taxon>
        <taxon>Acidobacteriota</taxon>
        <taxon>Holophagae</taxon>
        <taxon>Acanthopleuribacterales</taxon>
        <taxon>Acanthopleuribacteraceae</taxon>
        <taxon>Sulfidibacter</taxon>
    </lineage>
</organism>